<sequence length="215" mass="24465">MLDYHHINPSALPFASHHIPTSQPNKIYSTKPNSFIPSPESSKVKKMSSTSRAWIVAASVGAIEALKDQGFCRWNYVLRSLHQQAKKNMESSKIKEDEFDKQSMDRGRQCRSSRGFERSRSLQMELCSQISASTGKEEHGYEILNFKLSNLPFSFICSLSPDYIARRRTGVRAATSIREERQQGGLTILVAELRIEEQSLPRLRRRAQQSRSTSS</sequence>
<name>A0ACC2LBB9_PERAE</name>
<protein>
    <submittedName>
        <fullName evidence="1">Uncharacterized protein</fullName>
    </submittedName>
</protein>
<dbReference type="EMBL" id="CM056815">
    <property type="protein sequence ID" value="KAJ8630807.1"/>
    <property type="molecule type" value="Genomic_DNA"/>
</dbReference>
<gene>
    <name evidence="1" type="ORF">MRB53_024130</name>
</gene>
<organism evidence="1 2">
    <name type="scientific">Persea americana</name>
    <name type="common">Avocado</name>
    <dbReference type="NCBI Taxonomy" id="3435"/>
    <lineage>
        <taxon>Eukaryota</taxon>
        <taxon>Viridiplantae</taxon>
        <taxon>Streptophyta</taxon>
        <taxon>Embryophyta</taxon>
        <taxon>Tracheophyta</taxon>
        <taxon>Spermatophyta</taxon>
        <taxon>Magnoliopsida</taxon>
        <taxon>Magnoliidae</taxon>
        <taxon>Laurales</taxon>
        <taxon>Lauraceae</taxon>
        <taxon>Persea</taxon>
    </lineage>
</organism>
<comment type="caution">
    <text evidence="1">The sequence shown here is derived from an EMBL/GenBank/DDBJ whole genome shotgun (WGS) entry which is preliminary data.</text>
</comment>
<reference evidence="1 2" key="1">
    <citation type="journal article" date="2022" name="Hortic Res">
        <title>A haplotype resolved chromosomal level avocado genome allows analysis of novel avocado genes.</title>
        <authorList>
            <person name="Nath O."/>
            <person name="Fletcher S.J."/>
            <person name="Hayward A."/>
            <person name="Shaw L.M."/>
            <person name="Masouleh A.K."/>
            <person name="Furtado A."/>
            <person name="Henry R.J."/>
            <person name="Mitter N."/>
        </authorList>
    </citation>
    <scope>NUCLEOTIDE SEQUENCE [LARGE SCALE GENOMIC DNA]</scope>
    <source>
        <strain evidence="2">cv. Hass</strain>
    </source>
</reference>
<keyword evidence="2" id="KW-1185">Reference proteome</keyword>
<accession>A0ACC2LBB9</accession>
<proteinExistence type="predicted"/>
<evidence type="ECO:0000313" key="2">
    <source>
        <dbReference type="Proteomes" id="UP001234297"/>
    </source>
</evidence>
<evidence type="ECO:0000313" key="1">
    <source>
        <dbReference type="EMBL" id="KAJ8630807.1"/>
    </source>
</evidence>
<dbReference type="Proteomes" id="UP001234297">
    <property type="component" value="Chromosome 7"/>
</dbReference>